<dbReference type="Pfam" id="PF09339">
    <property type="entry name" value="HTH_IclR"/>
    <property type="match status" value="1"/>
</dbReference>
<evidence type="ECO:0000259" key="4">
    <source>
        <dbReference type="PROSITE" id="PS51077"/>
    </source>
</evidence>
<name>A0ABT6KVI8_9MYCO</name>
<dbReference type="InterPro" id="IPR029016">
    <property type="entry name" value="GAF-like_dom_sf"/>
</dbReference>
<protein>
    <submittedName>
        <fullName evidence="6">IclR family KDG regulon transcriptional repressor</fullName>
    </submittedName>
</protein>
<dbReference type="SUPFAM" id="SSF55781">
    <property type="entry name" value="GAF domain-like"/>
    <property type="match status" value="1"/>
</dbReference>
<dbReference type="SUPFAM" id="SSF46785">
    <property type="entry name" value="Winged helix' DNA-binding domain"/>
    <property type="match status" value="1"/>
</dbReference>
<keyword evidence="7" id="KW-1185">Reference proteome</keyword>
<feature type="domain" description="HTH iclR-type" evidence="4">
    <location>
        <begin position="7"/>
        <end position="71"/>
    </location>
</feature>
<dbReference type="InterPro" id="IPR005471">
    <property type="entry name" value="Tscrpt_reg_IclR_N"/>
</dbReference>
<dbReference type="InterPro" id="IPR036390">
    <property type="entry name" value="WH_DNA-bd_sf"/>
</dbReference>
<dbReference type="PROSITE" id="PS51077">
    <property type="entry name" value="HTH_ICLR"/>
    <property type="match status" value="1"/>
</dbReference>
<dbReference type="EMBL" id="JARXVE010000002">
    <property type="protein sequence ID" value="MDH6194724.1"/>
    <property type="molecule type" value="Genomic_DNA"/>
</dbReference>
<feature type="domain" description="IclR-ED" evidence="5">
    <location>
        <begin position="72"/>
        <end position="255"/>
    </location>
</feature>
<dbReference type="PROSITE" id="PS51078">
    <property type="entry name" value="ICLR_ED"/>
    <property type="match status" value="1"/>
</dbReference>
<evidence type="ECO:0000256" key="3">
    <source>
        <dbReference type="ARBA" id="ARBA00023163"/>
    </source>
</evidence>
<comment type="caution">
    <text evidence="6">The sequence shown here is derived from an EMBL/GenBank/DDBJ whole genome shotgun (WGS) entry which is preliminary data.</text>
</comment>
<accession>A0ABT6KVI8</accession>
<dbReference type="InterPro" id="IPR036388">
    <property type="entry name" value="WH-like_DNA-bd_sf"/>
</dbReference>
<evidence type="ECO:0000259" key="5">
    <source>
        <dbReference type="PROSITE" id="PS51078"/>
    </source>
</evidence>
<dbReference type="Gene3D" id="1.10.10.10">
    <property type="entry name" value="Winged helix-like DNA-binding domain superfamily/Winged helix DNA-binding domain"/>
    <property type="match status" value="1"/>
</dbReference>
<dbReference type="PANTHER" id="PTHR30136">
    <property type="entry name" value="HELIX-TURN-HELIX TRANSCRIPTIONAL REGULATOR, ICLR FAMILY"/>
    <property type="match status" value="1"/>
</dbReference>
<dbReference type="InterPro" id="IPR014757">
    <property type="entry name" value="Tscrpt_reg_IclR_C"/>
</dbReference>
<keyword evidence="2" id="KW-0238">DNA-binding</keyword>
<evidence type="ECO:0000256" key="2">
    <source>
        <dbReference type="ARBA" id="ARBA00023125"/>
    </source>
</evidence>
<dbReference type="Gene3D" id="3.30.450.40">
    <property type="match status" value="1"/>
</dbReference>
<dbReference type="InterPro" id="IPR011991">
    <property type="entry name" value="ArsR-like_HTH"/>
</dbReference>
<dbReference type="CDD" id="cd00090">
    <property type="entry name" value="HTH_ARSR"/>
    <property type="match status" value="1"/>
</dbReference>
<organism evidence="6 7">
    <name type="scientific">Mycolicibacterium frederiksbergense</name>
    <dbReference type="NCBI Taxonomy" id="117567"/>
    <lineage>
        <taxon>Bacteria</taxon>
        <taxon>Bacillati</taxon>
        <taxon>Actinomycetota</taxon>
        <taxon>Actinomycetes</taxon>
        <taxon>Mycobacteriales</taxon>
        <taxon>Mycobacteriaceae</taxon>
        <taxon>Mycolicibacterium</taxon>
    </lineage>
</organism>
<dbReference type="PANTHER" id="PTHR30136:SF2">
    <property type="entry name" value="TRANSCRIPTIONAL REGULATOR ICLR"/>
    <property type="match status" value="1"/>
</dbReference>
<dbReference type="RefSeq" id="WP_280831387.1">
    <property type="nucleotide sequence ID" value="NZ_JARXVE010000002.1"/>
</dbReference>
<keyword evidence="1" id="KW-0805">Transcription regulation</keyword>
<dbReference type="Pfam" id="PF01614">
    <property type="entry name" value="IclR_C"/>
    <property type="match status" value="1"/>
</dbReference>
<dbReference type="SMART" id="SM00346">
    <property type="entry name" value="HTH_ICLR"/>
    <property type="match status" value="1"/>
</dbReference>
<dbReference type="Proteomes" id="UP001160130">
    <property type="component" value="Unassembled WGS sequence"/>
</dbReference>
<proteinExistence type="predicted"/>
<sequence>MNQPAGVKSAARAIDVLELLVDHPDGLTQLEIAAKLGLAKSSAHGLLATLVGRNVIRLTQDGRRTVYRLGHRIFEIGQAYAQTTDLVTDGQQVVQALSVACGETAHLAVLDGSSVVYLVKHEGIHPVRMVSAVGKRFSAHGTGVGKVLLAGLSDAEVRRRFGAEGAMPRLTPHTVVDIEQLLGDLDRIRASGVATEREESTEGVGCVAAPVYDATGMVAGISVSIPVGRFPQEQEAEFTAKVCDAAATLSVRLGAGRYPSRITPGATRELT</sequence>
<keyword evidence="3" id="KW-0804">Transcription</keyword>
<evidence type="ECO:0000313" key="6">
    <source>
        <dbReference type="EMBL" id="MDH6194724.1"/>
    </source>
</evidence>
<evidence type="ECO:0000313" key="7">
    <source>
        <dbReference type="Proteomes" id="UP001160130"/>
    </source>
</evidence>
<gene>
    <name evidence="6" type="ORF">M2272_001353</name>
</gene>
<reference evidence="6 7" key="1">
    <citation type="submission" date="2023-04" db="EMBL/GenBank/DDBJ databases">
        <title>Forest soil microbial communities from Buena Vista Peninsula, Colon Province, Panama.</title>
        <authorList>
            <person name="Bouskill N."/>
        </authorList>
    </citation>
    <scope>NUCLEOTIDE SEQUENCE [LARGE SCALE GENOMIC DNA]</scope>
    <source>
        <strain evidence="6 7">AC80</strain>
    </source>
</reference>
<dbReference type="InterPro" id="IPR050707">
    <property type="entry name" value="HTH_MetabolicPath_Reg"/>
</dbReference>
<evidence type="ECO:0000256" key="1">
    <source>
        <dbReference type="ARBA" id="ARBA00023015"/>
    </source>
</evidence>